<dbReference type="PANTHER" id="PTHR34220">
    <property type="entry name" value="SENSOR HISTIDINE KINASE YPDA"/>
    <property type="match status" value="1"/>
</dbReference>
<dbReference type="Gene3D" id="2.130.10.10">
    <property type="entry name" value="YVTN repeat-like/Quinoprotein amine dehydrogenase"/>
    <property type="match status" value="2"/>
</dbReference>
<evidence type="ECO:0000313" key="4">
    <source>
        <dbReference type="EMBL" id="SFT51240.1"/>
    </source>
</evidence>
<name>A0A1I6YL90_9FLAO</name>
<organism evidence="4 5">
    <name type="scientific">Lishizhenia tianjinensis</name>
    <dbReference type="NCBI Taxonomy" id="477690"/>
    <lineage>
        <taxon>Bacteria</taxon>
        <taxon>Pseudomonadati</taxon>
        <taxon>Bacteroidota</taxon>
        <taxon>Flavobacteriia</taxon>
        <taxon>Flavobacteriales</taxon>
        <taxon>Crocinitomicaceae</taxon>
        <taxon>Lishizhenia</taxon>
    </lineage>
</organism>
<reference evidence="4 5" key="1">
    <citation type="submission" date="2016-10" db="EMBL/GenBank/DDBJ databases">
        <authorList>
            <person name="de Groot N.N."/>
        </authorList>
    </citation>
    <scope>NUCLEOTIDE SEQUENCE [LARGE SCALE GENOMIC DNA]</scope>
    <source>
        <strain evidence="4 5">CGMCC 1.7005</strain>
    </source>
</reference>
<feature type="signal peptide" evidence="2">
    <location>
        <begin position="1"/>
        <end position="24"/>
    </location>
</feature>
<dbReference type="Pfam" id="PF07494">
    <property type="entry name" value="Reg_prop"/>
    <property type="match status" value="1"/>
</dbReference>
<dbReference type="OrthoDB" id="9809670at2"/>
<dbReference type="InterPro" id="IPR013783">
    <property type="entry name" value="Ig-like_fold"/>
</dbReference>
<evidence type="ECO:0000259" key="3">
    <source>
        <dbReference type="Pfam" id="PF06580"/>
    </source>
</evidence>
<dbReference type="InterPro" id="IPR050640">
    <property type="entry name" value="Bact_2-comp_sensor_kinase"/>
</dbReference>
<feature type="domain" description="Signal transduction histidine kinase internal region" evidence="3">
    <location>
        <begin position="771"/>
        <end position="847"/>
    </location>
</feature>
<dbReference type="Gene3D" id="2.60.40.10">
    <property type="entry name" value="Immunoglobulins"/>
    <property type="match status" value="1"/>
</dbReference>
<dbReference type="AlphaFoldDB" id="A0A1I6YL90"/>
<dbReference type="InterPro" id="IPR010559">
    <property type="entry name" value="Sig_transdc_His_kin_internal"/>
</dbReference>
<proteinExistence type="predicted"/>
<dbReference type="RefSeq" id="WP_090247051.1">
    <property type="nucleotide sequence ID" value="NZ_FPAS01000001.1"/>
</dbReference>
<evidence type="ECO:0000256" key="2">
    <source>
        <dbReference type="SAM" id="SignalP"/>
    </source>
</evidence>
<evidence type="ECO:0000313" key="5">
    <source>
        <dbReference type="Proteomes" id="UP000236454"/>
    </source>
</evidence>
<dbReference type="InterPro" id="IPR015943">
    <property type="entry name" value="WD40/YVTN_repeat-like_dom_sf"/>
</dbReference>
<dbReference type="PANTHER" id="PTHR34220:SF7">
    <property type="entry name" value="SENSOR HISTIDINE KINASE YPDA"/>
    <property type="match status" value="1"/>
</dbReference>
<evidence type="ECO:0000256" key="1">
    <source>
        <dbReference type="SAM" id="Phobius"/>
    </source>
</evidence>
<keyword evidence="2" id="KW-0732">Signal</keyword>
<dbReference type="InterPro" id="IPR011110">
    <property type="entry name" value="Reg_prop"/>
</dbReference>
<gene>
    <name evidence="4" type="ORF">SAMN05216474_0991</name>
</gene>
<dbReference type="GO" id="GO:0000155">
    <property type="term" value="F:phosphorelay sensor kinase activity"/>
    <property type="evidence" value="ECO:0007669"/>
    <property type="project" value="InterPro"/>
</dbReference>
<sequence>MRVLLLKYLFAFICAAAFSSMSWGQNFNFEYSTLSINEECGLNSRECYFVTKDSKDNLWICTDLGVYKYDGYNTIHYSINDGLLSNVVFEIYEDYKGRIWFLTKSTLLCYLEGGVIKSYEYNSEIIKHCIYPTTDRKKLIVTPNNVYYSVDLCGYFTITNKGQIIENNNPVGRLTLGILEDSLCTIGYKSTKRTLQQILKDKVKYRPLYINKEGNIYQTNADSVERHKKFDIRHLNVNDNDLEGFAILGGALYKFPEIQFLLKDVSCFYPDPLLDNAYWIGTKNGFFHAKFINKRLIKTKNSETLAGNFITSIYCDDLGNTWVTSLEKGLCFLPKQRIHKLEITPFLENQENVRDFEVFKSQLYVSTKFHLVNTNTKRVVTANYSLLQNYKDSLLIASNLIRKPHDWGGMESNLMSIDFTRDFLQKDNDIYLLSNLITKTNVPSKRLEVIYQSNLSKLKDHHLIRFLATENEIYFASSTALFQLKKNTVYLLKNLEGMEISDLAHIPAIGIIISSKSQGLFRYQNSTLQAFQLEENNDLTRNISCIHYSEKTSCLYIGGYQGLIIYHVPSGRSVQLNKNHGFVNSKISIIKEFNDEIFVASFDKIYKVKNEEIVNLFQTKAENTRIASGITGILQDGIKSKSLNQLSYFADFITLNFNVKDYSVWKNKKYQYRLDKKGNWNTILSPEILLPNPRKNFNVEVRYLKSNDTWSDVVINHTVNISPPFYRTFWFYVLIVLLAFIFLFSILRFRLKRKVERLQIANNLLSHQQRLQNARIKPHFIFNVLNSINGHILFNENKQASNYLIKFSQLMRNLLEKSSDDIISLESEVELLHAYLSLEQIRKENKFKFQIDLPNELKHFNIPALMTQPFTENAVIHGISDMEDRAEIRIAFSRVSDRSVRVEICNTGIIPSDQLSKWNNSSVKNAVGITQERIKNLRLLHNNAELFMEIERRDNLTCVVMVLPIIKSEGREA</sequence>
<keyword evidence="5" id="KW-1185">Reference proteome</keyword>
<keyword evidence="1" id="KW-0472">Membrane</keyword>
<keyword evidence="4" id="KW-0418">Kinase</keyword>
<protein>
    <submittedName>
        <fullName evidence="4">Histidine kinase</fullName>
    </submittedName>
</protein>
<keyword evidence="1" id="KW-1133">Transmembrane helix</keyword>
<dbReference type="GO" id="GO:0016020">
    <property type="term" value="C:membrane"/>
    <property type="evidence" value="ECO:0007669"/>
    <property type="project" value="InterPro"/>
</dbReference>
<keyword evidence="1" id="KW-0812">Transmembrane</keyword>
<keyword evidence="4" id="KW-0808">Transferase</keyword>
<feature type="transmembrane region" description="Helical" evidence="1">
    <location>
        <begin position="729"/>
        <end position="749"/>
    </location>
</feature>
<dbReference type="EMBL" id="FPAS01000001">
    <property type="protein sequence ID" value="SFT51240.1"/>
    <property type="molecule type" value="Genomic_DNA"/>
</dbReference>
<dbReference type="Pfam" id="PF06580">
    <property type="entry name" value="His_kinase"/>
    <property type="match status" value="1"/>
</dbReference>
<dbReference type="Proteomes" id="UP000236454">
    <property type="component" value="Unassembled WGS sequence"/>
</dbReference>
<dbReference type="STRING" id="477690.SAMN05216474_0991"/>
<feature type="chain" id="PRO_5014608431" evidence="2">
    <location>
        <begin position="25"/>
        <end position="973"/>
    </location>
</feature>
<accession>A0A1I6YL90</accession>